<evidence type="ECO:0000313" key="1">
    <source>
        <dbReference type="EMBL" id="CAG8523424.1"/>
    </source>
</evidence>
<name>A0A9N9FC29_9GLOM</name>
<organism evidence="1 2">
    <name type="scientific">Diversispora eburnea</name>
    <dbReference type="NCBI Taxonomy" id="1213867"/>
    <lineage>
        <taxon>Eukaryota</taxon>
        <taxon>Fungi</taxon>
        <taxon>Fungi incertae sedis</taxon>
        <taxon>Mucoromycota</taxon>
        <taxon>Glomeromycotina</taxon>
        <taxon>Glomeromycetes</taxon>
        <taxon>Diversisporales</taxon>
        <taxon>Diversisporaceae</taxon>
        <taxon>Diversispora</taxon>
    </lineage>
</organism>
<dbReference type="Proteomes" id="UP000789706">
    <property type="component" value="Unassembled WGS sequence"/>
</dbReference>
<gene>
    <name evidence="1" type="ORF">DEBURN_LOCUS5780</name>
</gene>
<evidence type="ECO:0000313" key="2">
    <source>
        <dbReference type="Proteomes" id="UP000789706"/>
    </source>
</evidence>
<dbReference type="AlphaFoldDB" id="A0A9N9FC29"/>
<dbReference type="EMBL" id="CAJVPK010000535">
    <property type="protein sequence ID" value="CAG8523424.1"/>
    <property type="molecule type" value="Genomic_DNA"/>
</dbReference>
<comment type="caution">
    <text evidence="1">The sequence shown here is derived from an EMBL/GenBank/DDBJ whole genome shotgun (WGS) entry which is preliminary data.</text>
</comment>
<protein>
    <submittedName>
        <fullName evidence="1">1265_t:CDS:1</fullName>
    </submittedName>
</protein>
<accession>A0A9N9FC29</accession>
<proteinExistence type="predicted"/>
<dbReference type="OrthoDB" id="2434387at2759"/>
<keyword evidence="2" id="KW-1185">Reference proteome</keyword>
<sequence>MSTTTSTLNVRGELSACNNIPYSKYFKICSYENWSLDHYVSLIIDNYKFAEKDNTHLLFFSTLQNINNDLCACTYWIRLVGTHAKDFSSKKPNISCFCPDEDIPLQANGSNNLLVDFKQNMKVPRESTYDAEMYRILTNWLAKVYGYEVTCDDGDYHHFYCDLTIKKADVPNPVAIIEILASGSVWIVHFSREDSIIMNQYWPDQK</sequence>
<reference evidence="1" key="1">
    <citation type="submission" date="2021-06" db="EMBL/GenBank/DDBJ databases">
        <authorList>
            <person name="Kallberg Y."/>
            <person name="Tangrot J."/>
            <person name="Rosling A."/>
        </authorList>
    </citation>
    <scope>NUCLEOTIDE SEQUENCE</scope>
    <source>
        <strain evidence="1">AZ414A</strain>
    </source>
</reference>